<evidence type="ECO:0000313" key="3">
    <source>
        <dbReference type="EMBL" id="MCI4682482.1"/>
    </source>
</evidence>
<dbReference type="InterPro" id="IPR000073">
    <property type="entry name" value="AB_hydrolase_1"/>
</dbReference>
<keyword evidence="1" id="KW-0472">Membrane</keyword>
<dbReference type="InterPro" id="IPR029058">
    <property type="entry name" value="AB_hydrolase_fold"/>
</dbReference>
<evidence type="ECO:0000313" key="4">
    <source>
        <dbReference type="Proteomes" id="UP001139104"/>
    </source>
</evidence>
<keyword evidence="4" id="KW-1185">Reference proteome</keyword>
<dbReference type="InterPro" id="IPR050266">
    <property type="entry name" value="AB_hydrolase_sf"/>
</dbReference>
<dbReference type="EMBL" id="JAIVFP010000001">
    <property type="protein sequence ID" value="MCI4682482.1"/>
    <property type="molecule type" value="Genomic_DNA"/>
</dbReference>
<evidence type="ECO:0000256" key="1">
    <source>
        <dbReference type="SAM" id="Phobius"/>
    </source>
</evidence>
<dbReference type="Pfam" id="PF00561">
    <property type="entry name" value="Abhydrolase_1"/>
    <property type="match status" value="1"/>
</dbReference>
<keyword evidence="1" id="KW-1133">Transmembrane helix</keyword>
<proteinExistence type="predicted"/>
<dbReference type="SUPFAM" id="SSF53474">
    <property type="entry name" value="alpha/beta-Hydrolases"/>
    <property type="match status" value="1"/>
</dbReference>
<dbReference type="PANTHER" id="PTHR43798">
    <property type="entry name" value="MONOACYLGLYCEROL LIPASE"/>
    <property type="match status" value="1"/>
</dbReference>
<feature type="transmembrane region" description="Helical" evidence="1">
    <location>
        <begin position="6"/>
        <end position="23"/>
    </location>
</feature>
<accession>A0ABS9Z4F9</accession>
<gene>
    <name evidence="3" type="ORF">K2U94_06865</name>
</gene>
<name>A0ABS9Z4F9_9HYPH</name>
<dbReference type="Proteomes" id="UP001139104">
    <property type="component" value="Unassembled WGS sequence"/>
</dbReference>
<reference evidence="3" key="1">
    <citation type="journal article" date="2022" name="ISME J.">
        <title>Identification of active gaseous-alkane degraders at natural gas seeps.</title>
        <authorList>
            <person name="Farhan Ul Haque M."/>
            <person name="Hernandez M."/>
            <person name="Crombie A.T."/>
            <person name="Murrell J.C."/>
        </authorList>
    </citation>
    <scope>NUCLEOTIDE SEQUENCE</scope>
    <source>
        <strain evidence="3">PC2</strain>
    </source>
</reference>
<keyword evidence="1" id="KW-0812">Transmembrane</keyword>
<comment type="caution">
    <text evidence="3">The sequence shown here is derived from an EMBL/GenBank/DDBJ whole genome shotgun (WGS) entry which is preliminary data.</text>
</comment>
<protein>
    <submittedName>
        <fullName evidence="3">Alpha/beta hydrolase</fullName>
    </submittedName>
</protein>
<dbReference type="RefSeq" id="WP_243066491.1">
    <property type="nucleotide sequence ID" value="NZ_JAIVFK010000069.1"/>
</dbReference>
<organism evidence="3 4">
    <name type="scientific">Candidatus Rhodoblastus alkanivorans</name>
    <dbReference type="NCBI Taxonomy" id="2954117"/>
    <lineage>
        <taxon>Bacteria</taxon>
        <taxon>Pseudomonadati</taxon>
        <taxon>Pseudomonadota</taxon>
        <taxon>Alphaproteobacteria</taxon>
        <taxon>Hyphomicrobiales</taxon>
        <taxon>Rhodoblastaceae</taxon>
        <taxon>Rhodoblastus</taxon>
    </lineage>
</organism>
<sequence>MLTVAALWLVLYCLIALGFLALFNRALIRVIEALAPPIGHFLEVGGGGSRVRLHIVDSGAQPGQSEPPLVFIHGLLGQLNHFAFALAARFPERRVVLIDRPGSGYSQNAHPQTLAEQAAIVVRTIDALGLKQPLVVGHSLGGAVALALALDHRDKVSGLALIAPLTHLAPAPPKLFAGLTKHNRFSLWLGAWTLGPIVTFLRAGMARDTVFAPDSMPSGFWRRGGGLLGARPPALLAAARDLVTQPRELPKMMLRYSALDLPIGVLFGMGDMLLDAKTQGADFCAMTPGAELSWIAGGHMLPVTHPAETEAFIRKVLTRVASSACTVDS</sequence>
<dbReference type="PRINTS" id="PR00111">
    <property type="entry name" value="ABHYDROLASE"/>
</dbReference>
<dbReference type="Gene3D" id="3.40.50.1820">
    <property type="entry name" value="alpha/beta hydrolase"/>
    <property type="match status" value="1"/>
</dbReference>
<keyword evidence="3" id="KW-0378">Hydrolase</keyword>
<evidence type="ECO:0000259" key="2">
    <source>
        <dbReference type="Pfam" id="PF00561"/>
    </source>
</evidence>
<dbReference type="GO" id="GO:0016787">
    <property type="term" value="F:hydrolase activity"/>
    <property type="evidence" value="ECO:0007669"/>
    <property type="project" value="UniProtKB-KW"/>
</dbReference>
<feature type="domain" description="AB hydrolase-1" evidence="2">
    <location>
        <begin position="67"/>
        <end position="180"/>
    </location>
</feature>